<evidence type="ECO:0000313" key="2">
    <source>
        <dbReference type="EMBL" id="RMZ57474.1"/>
    </source>
</evidence>
<proteinExistence type="predicted"/>
<reference evidence="3" key="1">
    <citation type="journal article" date="2018" name="Algal Res.">
        <title>Characterization of plant carbon substrate utilization by Auxenochlorella protothecoides.</title>
        <authorList>
            <person name="Vogler B.W."/>
            <person name="Starkenburg S.R."/>
            <person name="Sudasinghe N."/>
            <person name="Schambach J.Y."/>
            <person name="Rollin J.A."/>
            <person name="Pattathil S."/>
            <person name="Barry A.N."/>
        </authorList>
    </citation>
    <scope>NUCLEOTIDE SEQUENCE [LARGE SCALE GENOMIC DNA]</scope>
    <source>
        <strain evidence="3">UTEX 25</strain>
    </source>
</reference>
<organism evidence="2 3">
    <name type="scientific">Auxenochlorella protothecoides</name>
    <name type="common">Green microalga</name>
    <name type="synonym">Chlorella protothecoides</name>
    <dbReference type="NCBI Taxonomy" id="3075"/>
    <lineage>
        <taxon>Eukaryota</taxon>
        <taxon>Viridiplantae</taxon>
        <taxon>Chlorophyta</taxon>
        <taxon>core chlorophytes</taxon>
        <taxon>Trebouxiophyceae</taxon>
        <taxon>Chlorellales</taxon>
        <taxon>Chlorellaceae</taxon>
        <taxon>Auxenochlorella</taxon>
    </lineage>
</organism>
<protein>
    <submittedName>
        <fullName evidence="2">Uncharacterized protein</fullName>
    </submittedName>
</protein>
<dbReference type="Proteomes" id="UP000279271">
    <property type="component" value="Unassembled WGS sequence"/>
</dbReference>
<feature type="region of interest" description="Disordered" evidence="1">
    <location>
        <begin position="116"/>
        <end position="140"/>
    </location>
</feature>
<dbReference type="AlphaFoldDB" id="A0A3M7L5U7"/>
<dbReference type="EMBL" id="QOKY01000128">
    <property type="protein sequence ID" value="RMZ57474.1"/>
    <property type="molecule type" value="Genomic_DNA"/>
</dbReference>
<evidence type="ECO:0000313" key="3">
    <source>
        <dbReference type="Proteomes" id="UP000279271"/>
    </source>
</evidence>
<accession>A0A3M7L5U7</accession>
<sequence>MEGGRSSAAEKLIRGHIAAATTVGGLLLSEASPALAQDAGPAASVAAGAAPALPAIDPAQLSSGVDTAVGTLVDLLRAAGSGIKSGLGGAQDGLEAAESAYSRIAPYPPLSSSEARGTLFGSISGDAERGPGEQGQTAPLLAYPGVSNALLGLPQLGGLPPAPGPHGNNQPLPPSQ</sequence>
<feature type="region of interest" description="Disordered" evidence="1">
    <location>
        <begin position="152"/>
        <end position="176"/>
    </location>
</feature>
<evidence type="ECO:0000256" key="1">
    <source>
        <dbReference type="SAM" id="MobiDB-lite"/>
    </source>
</evidence>
<comment type="caution">
    <text evidence="2">The sequence shown here is derived from an EMBL/GenBank/DDBJ whole genome shotgun (WGS) entry which is preliminary data.</text>
</comment>
<name>A0A3M7L5U7_AUXPR</name>
<gene>
    <name evidence="2" type="ORF">APUTEX25_004308</name>
</gene>